<dbReference type="InterPro" id="IPR002173">
    <property type="entry name" value="Carboh/pur_kinase_PfkB_CS"/>
</dbReference>
<keyword evidence="9" id="KW-1185">Reference proteome</keyword>
<evidence type="ECO:0000256" key="6">
    <source>
        <dbReference type="RuleBase" id="RU003704"/>
    </source>
</evidence>
<keyword evidence="3" id="KW-0547">Nucleotide-binding</keyword>
<keyword evidence="4 6" id="KW-0418">Kinase</keyword>
<keyword evidence="2 6" id="KW-0808">Transferase</keyword>
<dbReference type="InterPro" id="IPR002139">
    <property type="entry name" value="Ribo/fructo_kinase"/>
</dbReference>
<dbReference type="InterPro" id="IPR050306">
    <property type="entry name" value="PfkB_Carbo_kinase"/>
</dbReference>
<comment type="similarity">
    <text evidence="1 6">Belongs to the carbohydrate kinase PfkB family.</text>
</comment>
<evidence type="ECO:0000313" key="9">
    <source>
        <dbReference type="Proteomes" id="UP000669179"/>
    </source>
</evidence>
<dbReference type="EMBL" id="JAGEOJ010000004">
    <property type="protein sequence ID" value="MBO2447890.1"/>
    <property type="molecule type" value="Genomic_DNA"/>
</dbReference>
<dbReference type="PRINTS" id="PR00990">
    <property type="entry name" value="RIBOKINASE"/>
</dbReference>
<dbReference type="InterPro" id="IPR029056">
    <property type="entry name" value="Ribokinase-like"/>
</dbReference>
<evidence type="ECO:0000256" key="1">
    <source>
        <dbReference type="ARBA" id="ARBA00010688"/>
    </source>
</evidence>
<organism evidence="8 9">
    <name type="scientific">Actinomadura barringtoniae</name>
    <dbReference type="NCBI Taxonomy" id="1427535"/>
    <lineage>
        <taxon>Bacteria</taxon>
        <taxon>Bacillati</taxon>
        <taxon>Actinomycetota</taxon>
        <taxon>Actinomycetes</taxon>
        <taxon>Streptosporangiales</taxon>
        <taxon>Thermomonosporaceae</taxon>
        <taxon>Actinomadura</taxon>
    </lineage>
</organism>
<evidence type="ECO:0000256" key="4">
    <source>
        <dbReference type="ARBA" id="ARBA00022777"/>
    </source>
</evidence>
<protein>
    <submittedName>
        <fullName evidence="8">Carbohydrate kinase</fullName>
    </submittedName>
</protein>
<dbReference type="SUPFAM" id="SSF53613">
    <property type="entry name" value="Ribokinase-like"/>
    <property type="match status" value="1"/>
</dbReference>
<dbReference type="Gene3D" id="3.40.1190.20">
    <property type="match status" value="1"/>
</dbReference>
<dbReference type="Pfam" id="PF00294">
    <property type="entry name" value="PfkB"/>
    <property type="match status" value="1"/>
</dbReference>
<dbReference type="PANTHER" id="PTHR43085:SF1">
    <property type="entry name" value="PSEUDOURIDINE KINASE-RELATED"/>
    <property type="match status" value="1"/>
</dbReference>
<dbReference type="GO" id="GO:0006000">
    <property type="term" value="P:fructose metabolic process"/>
    <property type="evidence" value="ECO:0007669"/>
    <property type="project" value="UniProtKB-ARBA"/>
</dbReference>
<gene>
    <name evidence="8" type="ORF">J4573_12370</name>
</gene>
<sequence length="310" mass="31940">MITVIGETVADAFVSTSPSGPGVLDLRVRPGGGPANTAVALGRLGAPTAFAGRIPRGPLGDLLRRHLTGSGVDLTRAVTAKEEPTLAVASIDGHGNAVYSFYATGTADFQWTEAELGHAVPAEATCLHAGSLALALEPGGPLIERLLVRRRPGTTVSIDPNIRPGIVPVERYRSLLPAWSSVADVLKLSDDDLGHLMPGVSPGAACDAWHADGVRLVVVTLGSRGAYASLDGERVTVPASPVIPVDTVGAGDAFTAGLLYRLHTAGVLHGRLTGLDTDLLTRALTFAADVAAETCRQRGADPPRLADLPA</sequence>
<evidence type="ECO:0000259" key="7">
    <source>
        <dbReference type="Pfam" id="PF00294"/>
    </source>
</evidence>
<dbReference type="RefSeq" id="WP_208255511.1">
    <property type="nucleotide sequence ID" value="NZ_JAGEOJ010000004.1"/>
</dbReference>
<reference evidence="8" key="1">
    <citation type="submission" date="2021-03" db="EMBL/GenBank/DDBJ databases">
        <authorList>
            <person name="Kanchanasin P."/>
            <person name="Saeng-In P."/>
            <person name="Phongsopitanun W."/>
            <person name="Yuki M."/>
            <person name="Kudo T."/>
            <person name="Ohkuma M."/>
            <person name="Tanasupawat S."/>
        </authorList>
    </citation>
    <scope>NUCLEOTIDE SEQUENCE</scope>
    <source>
        <strain evidence="8">GKU 128</strain>
    </source>
</reference>
<keyword evidence="5" id="KW-0067">ATP-binding</keyword>
<evidence type="ECO:0000313" key="8">
    <source>
        <dbReference type="EMBL" id="MBO2447890.1"/>
    </source>
</evidence>
<dbReference type="InterPro" id="IPR011611">
    <property type="entry name" value="PfkB_dom"/>
</dbReference>
<dbReference type="AlphaFoldDB" id="A0A939P8P8"/>
<dbReference type="Proteomes" id="UP000669179">
    <property type="component" value="Unassembled WGS sequence"/>
</dbReference>
<proteinExistence type="inferred from homology"/>
<accession>A0A939P8P8</accession>
<dbReference type="PROSITE" id="PS00584">
    <property type="entry name" value="PFKB_KINASES_2"/>
    <property type="match status" value="1"/>
</dbReference>
<evidence type="ECO:0000256" key="3">
    <source>
        <dbReference type="ARBA" id="ARBA00022741"/>
    </source>
</evidence>
<dbReference type="PANTHER" id="PTHR43085">
    <property type="entry name" value="HEXOKINASE FAMILY MEMBER"/>
    <property type="match status" value="1"/>
</dbReference>
<evidence type="ECO:0000256" key="2">
    <source>
        <dbReference type="ARBA" id="ARBA00022679"/>
    </source>
</evidence>
<dbReference type="GO" id="GO:0005524">
    <property type="term" value="F:ATP binding"/>
    <property type="evidence" value="ECO:0007669"/>
    <property type="project" value="UniProtKB-KW"/>
</dbReference>
<dbReference type="CDD" id="cd01167">
    <property type="entry name" value="bac_FRK"/>
    <property type="match status" value="1"/>
</dbReference>
<evidence type="ECO:0000256" key="5">
    <source>
        <dbReference type="ARBA" id="ARBA00022840"/>
    </source>
</evidence>
<comment type="caution">
    <text evidence="8">The sequence shown here is derived from an EMBL/GenBank/DDBJ whole genome shotgun (WGS) entry which is preliminary data.</text>
</comment>
<feature type="domain" description="Carbohydrate kinase PfkB" evidence="7">
    <location>
        <begin position="2"/>
        <end position="302"/>
    </location>
</feature>
<dbReference type="GO" id="GO:0008865">
    <property type="term" value="F:fructokinase activity"/>
    <property type="evidence" value="ECO:0007669"/>
    <property type="project" value="UniProtKB-ARBA"/>
</dbReference>
<name>A0A939P8P8_9ACTN</name>